<dbReference type="Proteomes" id="UP001479933">
    <property type="component" value="Chromosome"/>
</dbReference>
<dbReference type="InterPro" id="IPR029044">
    <property type="entry name" value="Nucleotide-diphossugar_trans"/>
</dbReference>
<evidence type="ECO:0000313" key="2">
    <source>
        <dbReference type="Proteomes" id="UP001479933"/>
    </source>
</evidence>
<dbReference type="Gene3D" id="3.90.550.10">
    <property type="entry name" value="Spore Coat Polysaccharide Biosynthesis Protein SpsA, Chain A"/>
    <property type="match status" value="1"/>
</dbReference>
<reference evidence="1 2" key="1">
    <citation type="journal article" date="2023" name="Virus Evol.">
        <title>Computational host range prediction-The good, the bad, and the ugly.</title>
        <authorList>
            <person name="Howell A.A."/>
            <person name="Versoza C.J."/>
            <person name="Pfeifer S.P."/>
        </authorList>
    </citation>
    <scope>NUCLEOTIDE SEQUENCE [LARGE SCALE GENOMIC DNA]</scope>
    <source>
        <strain evidence="1 2">1610/1b</strain>
    </source>
</reference>
<dbReference type="EMBL" id="CP136137">
    <property type="protein sequence ID" value="WYY07605.1"/>
    <property type="molecule type" value="Genomic_DNA"/>
</dbReference>
<evidence type="ECO:0000313" key="1">
    <source>
        <dbReference type="EMBL" id="WYY07605.1"/>
    </source>
</evidence>
<proteinExistence type="predicted"/>
<gene>
    <name evidence="1" type="ORF">RVF87_00505</name>
</gene>
<name>A0ABZ2U1N6_9ACTN</name>
<protein>
    <submittedName>
        <fullName evidence="1">Uncharacterized protein</fullName>
    </submittedName>
</protein>
<accession>A0ABZ2U1N6</accession>
<organism evidence="1 2">
    <name type="scientific">Gordonia hydrophobica</name>
    <dbReference type="NCBI Taxonomy" id="40516"/>
    <lineage>
        <taxon>Bacteria</taxon>
        <taxon>Bacillati</taxon>
        <taxon>Actinomycetota</taxon>
        <taxon>Actinomycetes</taxon>
        <taxon>Mycobacteriales</taxon>
        <taxon>Gordoniaceae</taxon>
        <taxon>Gordonia</taxon>
    </lineage>
</organism>
<keyword evidence="2" id="KW-1185">Reference proteome</keyword>
<sequence length="149" mass="15781">MSSLGAGGCDEIYIALGSRVVRAPDSSSTTLYLPEWYDSLDACSTAALNFVDEHPTLSGAVVQTLDSPDVGEVAVERVIEASDDCPNTICRASYGGKPAQPIYLGAERIRHVISRLGAGLSAVHYLIENRDDVVLVDCTDLGNPVDSPL</sequence>
<dbReference type="RefSeq" id="WP_239588583.1">
    <property type="nucleotide sequence ID" value="NZ_CP136137.1"/>
</dbReference>